<dbReference type="InterPro" id="IPR017968">
    <property type="entry name" value="Acylphosphatase_CS"/>
</dbReference>
<feature type="domain" description="Acylphosphatase-like" evidence="3">
    <location>
        <begin position="4"/>
        <end position="91"/>
    </location>
</feature>
<dbReference type="InterPro" id="IPR036046">
    <property type="entry name" value="Acylphosphatase-like_dom_sf"/>
</dbReference>
<feature type="active site" evidence="1">
    <location>
        <position position="19"/>
    </location>
</feature>
<dbReference type="AlphaFoldDB" id="A0A7J3V0I3"/>
<dbReference type="PROSITE" id="PS51160">
    <property type="entry name" value="ACYLPHOSPHATASE_3"/>
    <property type="match status" value="1"/>
</dbReference>
<comment type="similarity">
    <text evidence="2">Belongs to the acylphosphatase family.</text>
</comment>
<keyword evidence="1" id="KW-0378">Hydrolase</keyword>
<comment type="caution">
    <text evidence="4">The sequence shown here is derived from an EMBL/GenBank/DDBJ whole genome shotgun (WGS) entry which is preliminary data.</text>
</comment>
<dbReference type="EC" id="3.6.1.7" evidence="1"/>
<dbReference type="Pfam" id="PF00708">
    <property type="entry name" value="Acylphosphatase"/>
    <property type="match status" value="1"/>
</dbReference>
<reference evidence="4" key="1">
    <citation type="journal article" date="2020" name="mSystems">
        <title>Genome- and Community-Level Interaction Insights into Carbon Utilization and Element Cycling Functions of Hydrothermarchaeota in Hydrothermal Sediment.</title>
        <authorList>
            <person name="Zhou Z."/>
            <person name="Liu Y."/>
            <person name="Xu W."/>
            <person name="Pan J."/>
            <person name="Luo Z.H."/>
            <person name="Li M."/>
        </authorList>
    </citation>
    <scope>NUCLEOTIDE SEQUENCE [LARGE SCALE GENOMIC DNA]</scope>
    <source>
        <strain evidence="4">SpSt-1038</strain>
    </source>
</reference>
<dbReference type="PANTHER" id="PTHR47268:SF4">
    <property type="entry name" value="ACYLPHOSPHATASE"/>
    <property type="match status" value="1"/>
</dbReference>
<evidence type="ECO:0000256" key="2">
    <source>
        <dbReference type="RuleBase" id="RU004168"/>
    </source>
</evidence>
<name>A0A7J3V0I3_9CREN</name>
<accession>A0A7J3V0I3</accession>
<dbReference type="InterPro" id="IPR020456">
    <property type="entry name" value="Acylphosphatase"/>
</dbReference>
<protein>
    <recommendedName>
        <fullName evidence="1">acylphosphatase</fullName>
        <ecNumber evidence="1">3.6.1.7</ecNumber>
    </recommendedName>
</protein>
<evidence type="ECO:0000313" key="4">
    <source>
        <dbReference type="EMBL" id="HHI49625.1"/>
    </source>
</evidence>
<dbReference type="PROSITE" id="PS00151">
    <property type="entry name" value="ACYLPHOSPHATASE_2"/>
    <property type="match status" value="1"/>
</dbReference>
<dbReference type="PANTHER" id="PTHR47268">
    <property type="entry name" value="ACYLPHOSPHATASE"/>
    <property type="match status" value="1"/>
</dbReference>
<dbReference type="EMBL" id="DRVT01000062">
    <property type="protein sequence ID" value="HHI49625.1"/>
    <property type="molecule type" value="Genomic_DNA"/>
</dbReference>
<evidence type="ECO:0000256" key="1">
    <source>
        <dbReference type="PROSITE-ProRule" id="PRU00520"/>
    </source>
</evidence>
<dbReference type="SUPFAM" id="SSF54975">
    <property type="entry name" value="Acylphosphatase/BLUF domain-like"/>
    <property type="match status" value="1"/>
</dbReference>
<organism evidence="4">
    <name type="scientific">Candidatus Methanosuratincola petrocarbonis</name>
    <name type="common">ex Vanwonterghem et al. 2016</name>
    <dbReference type="NCBI Taxonomy" id="1867261"/>
    <lineage>
        <taxon>Archaea</taxon>
        <taxon>Thermoproteota</taxon>
        <taxon>Methanosuratincolia</taxon>
        <taxon>Candidatus Methanomethylicales</taxon>
        <taxon>Candidatus Methanomethylicaceae</taxon>
        <taxon>Candidatus Methanosuratincola (ex Vanwonterghem et al. 2016)</taxon>
    </lineage>
</organism>
<feature type="active site" evidence="1">
    <location>
        <position position="37"/>
    </location>
</feature>
<proteinExistence type="inferred from homology"/>
<dbReference type="Gene3D" id="3.30.70.100">
    <property type="match status" value="1"/>
</dbReference>
<gene>
    <name evidence="4" type="ORF">ENL91_05585</name>
</gene>
<comment type="catalytic activity">
    <reaction evidence="1">
        <text>an acyl phosphate + H2O = a carboxylate + phosphate + H(+)</text>
        <dbReference type="Rhea" id="RHEA:14965"/>
        <dbReference type="ChEBI" id="CHEBI:15377"/>
        <dbReference type="ChEBI" id="CHEBI:15378"/>
        <dbReference type="ChEBI" id="CHEBI:29067"/>
        <dbReference type="ChEBI" id="CHEBI:43474"/>
        <dbReference type="ChEBI" id="CHEBI:59918"/>
        <dbReference type="EC" id="3.6.1.7"/>
    </reaction>
</comment>
<dbReference type="InterPro" id="IPR001792">
    <property type="entry name" value="Acylphosphatase-like_dom"/>
</dbReference>
<dbReference type="GO" id="GO:0003998">
    <property type="term" value="F:acylphosphatase activity"/>
    <property type="evidence" value="ECO:0007669"/>
    <property type="project" value="UniProtKB-EC"/>
</dbReference>
<evidence type="ECO:0000259" key="3">
    <source>
        <dbReference type="PROSITE" id="PS51160"/>
    </source>
</evidence>
<sequence>MTARVKIRVTGVVQGVGYRYYTYRIAKGLDLKGYVRNQKDGSVEVLAEGEKGKLMDLISELRIGPPNSKVDNLSIEWQESRNEFSDFKILK</sequence>